<proteinExistence type="predicted"/>
<dbReference type="AlphaFoldDB" id="A0AAE3KV76"/>
<dbReference type="Proteomes" id="UP001206983">
    <property type="component" value="Unassembled WGS sequence"/>
</dbReference>
<protein>
    <submittedName>
        <fullName evidence="1">Uncharacterized protein</fullName>
    </submittedName>
</protein>
<keyword evidence="2" id="KW-1185">Reference proteome</keyword>
<evidence type="ECO:0000313" key="2">
    <source>
        <dbReference type="Proteomes" id="UP001206983"/>
    </source>
</evidence>
<comment type="caution">
    <text evidence="1">The sequence shown here is derived from an EMBL/GenBank/DDBJ whole genome shotgun (WGS) entry which is preliminary data.</text>
</comment>
<organism evidence="1 2">
    <name type="scientific">Methanolobus chelungpuianus</name>
    <dbReference type="NCBI Taxonomy" id="502115"/>
    <lineage>
        <taxon>Archaea</taxon>
        <taxon>Methanobacteriati</taxon>
        <taxon>Methanobacteriota</taxon>
        <taxon>Stenosarchaea group</taxon>
        <taxon>Methanomicrobia</taxon>
        <taxon>Methanosarcinales</taxon>
        <taxon>Methanosarcinaceae</taxon>
        <taxon>Methanolobus</taxon>
    </lineage>
</organism>
<sequence length="114" mass="13169">MPGGINTEWIAYYEENRKHALDLIENMPLSARYRRELDLWINNYLDPFALNRTVAARKKDSADPFALIRTEAEKDLEFTVLNATGKDRTGEDIFLLESNLLLQFNLLLSHIKAS</sequence>
<accession>A0AAE3KV76</accession>
<dbReference type="EMBL" id="JTEO01000001">
    <property type="protein sequence ID" value="MCQ6961700.1"/>
    <property type="molecule type" value="Genomic_DNA"/>
</dbReference>
<evidence type="ECO:0000313" key="1">
    <source>
        <dbReference type="EMBL" id="MCQ6961700.1"/>
    </source>
</evidence>
<name>A0AAE3KV76_9EURY</name>
<dbReference type="RefSeq" id="WP_256621343.1">
    <property type="nucleotide sequence ID" value="NZ_JTEO01000001.1"/>
</dbReference>
<gene>
    <name evidence="1" type="ORF">PV02_00460</name>
</gene>
<reference evidence="1 2" key="1">
    <citation type="journal article" date="2011" name="Appl. Environ. Microbiol.">
        <title>Methanogenic archaea isolated from Taiwan's Chelungpu fault.</title>
        <authorList>
            <person name="Wu S.Y."/>
            <person name="Lai M.C."/>
        </authorList>
    </citation>
    <scope>NUCLEOTIDE SEQUENCE [LARGE SCALE GENOMIC DNA]</scope>
    <source>
        <strain evidence="1 2">St545Mb</strain>
    </source>
</reference>